<dbReference type="CDD" id="cd02976">
    <property type="entry name" value="NrdH"/>
    <property type="match status" value="1"/>
</dbReference>
<dbReference type="InterPro" id="IPR036249">
    <property type="entry name" value="Thioredoxin-like_sf"/>
</dbReference>
<evidence type="ECO:0000313" key="3">
    <source>
        <dbReference type="Proteomes" id="UP000198778"/>
    </source>
</evidence>
<dbReference type="OrthoDB" id="9795531at2"/>
<dbReference type="Proteomes" id="UP000198778">
    <property type="component" value="Unassembled WGS sequence"/>
</dbReference>
<evidence type="ECO:0000313" key="2">
    <source>
        <dbReference type="EMBL" id="SDN98215.1"/>
    </source>
</evidence>
<feature type="domain" description="Glutaredoxin" evidence="1">
    <location>
        <begin position="4"/>
        <end position="62"/>
    </location>
</feature>
<dbReference type="STRING" id="745820.SAMN04488053_10592"/>
<organism evidence="2 3">
    <name type="scientific">Alkalicoccus daliensis</name>
    <dbReference type="NCBI Taxonomy" id="745820"/>
    <lineage>
        <taxon>Bacteria</taxon>
        <taxon>Bacillati</taxon>
        <taxon>Bacillota</taxon>
        <taxon>Bacilli</taxon>
        <taxon>Bacillales</taxon>
        <taxon>Bacillaceae</taxon>
        <taxon>Alkalicoccus</taxon>
    </lineage>
</organism>
<gene>
    <name evidence="2" type="ORF">SAMN04488053_10592</name>
</gene>
<accession>A0A1H0FUA2</accession>
<dbReference type="PROSITE" id="PS51354">
    <property type="entry name" value="GLUTAREDOXIN_2"/>
    <property type="match status" value="1"/>
</dbReference>
<dbReference type="Gene3D" id="3.40.30.10">
    <property type="entry name" value="Glutaredoxin"/>
    <property type="match status" value="1"/>
</dbReference>
<dbReference type="RefSeq" id="WP_090842816.1">
    <property type="nucleotide sequence ID" value="NZ_FNIL01000005.1"/>
</dbReference>
<sequence length="80" mass="9128">MSEVIVYSTNDCVECSIVKRMLEAYQISFEVRDIMSSRQYQEEVEAFGIMGVPVTVYNGEAVKGMTPELEKLVEKIKTEQ</sequence>
<dbReference type="EMBL" id="FNIL01000005">
    <property type="protein sequence ID" value="SDN98215.1"/>
    <property type="molecule type" value="Genomic_DNA"/>
</dbReference>
<name>A0A1H0FUA2_9BACI</name>
<dbReference type="InterPro" id="IPR002109">
    <property type="entry name" value="Glutaredoxin"/>
</dbReference>
<dbReference type="AlphaFoldDB" id="A0A1H0FUA2"/>
<dbReference type="SUPFAM" id="SSF52833">
    <property type="entry name" value="Thioredoxin-like"/>
    <property type="match status" value="1"/>
</dbReference>
<protein>
    <submittedName>
        <fullName evidence="2">Glutaredoxin-like protein NrdH</fullName>
    </submittedName>
</protein>
<reference evidence="3" key="1">
    <citation type="submission" date="2016-10" db="EMBL/GenBank/DDBJ databases">
        <authorList>
            <person name="Varghese N."/>
            <person name="Submissions S."/>
        </authorList>
    </citation>
    <scope>NUCLEOTIDE SEQUENCE [LARGE SCALE GENOMIC DNA]</scope>
    <source>
        <strain evidence="3">CGMCC 1.10369</strain>
    </source>
</reference>
<keyword evidence="3" id="KW-1185">Reference proteome</keyword>
<evidence type="ECO:0000259" key="1">
    <source>
        <dbReference type="Pfam" id="PF00462"/>
    </source>
</evidence>
<proteinExistence type="predicted"/>
<dbReference type="Pfam" id="PF00462">
    <property type="entry name" value="Glutaredoxin"/>
    <property type="match status" value="1"/>
</dbReference>